<dbReference type="AlphaFoldDB" id="A0A3S4QQY4"/>
<organism evidence="2 3">
    <name type="scientific">Moraxella cuniculi</name>
    <dbReference type="NCBI Taxonomy" id="34061"/>
    <lineage>
        <taxon>Bacteria</taxon>
        <taxon>Pseudomonadati</taxon>
        <taxon>Pseudomonadota</taxon>
        <taxon>Gammaproteobacteria</taxon>
        <taxon>Moraxellales</taxon>
        <taxon>Moraxellaceae</taxon>
        <taxon>Moraxella</taxon>
    </lineage>
</organism>
<evidence type="ECO:0000313" key="2">
    <source>
        <dbReference type="EMBL" id="VEG13949.1"/>
    </source>
</evidence>
<name>A0A3S4QQY4_9GAMM</name>
<dbReference type="Proteomes" id="UP000274100">
    <property type="component" value="Chromosome"/>
</dbReference>
<accession>A0A3S4QQY4</accession>
<proteinExistence type="predicted"/>
<evidence type="ECO:0000313" key="3">
    <source>
        <dbReference type="Proteomes" id="UP000274100"/>
    </source>
</evidence>
<dbReference type="EMBL" id="LR134343">
    <property type="protein sequence ID" value="VEG13949.1"/>
    <property type="molecule type" value="Genomic_DNA"/>
</dbReference>
<gene>
    <name evidence="2" type="ORF">NCTC10297_01932</name>
</gene>
<protein>
    <submittedName>
        <fullName evidence="2">Uncharacterized protein</fullName>
    </submittedName>
</protein>
<sequence>MKISFVRLAIIVFILIVFGFYFASMKIRGLDVRKDSYFGESMGDIPFKYNSTRKVAVTQSVTIKSGEVIHSVYIFKFYGVFYRKKLVFKFRGSPICNNYSSQTVNSWLVWESDKKLKMSININTIQEIFLQKKDYKNVRINYQYYSKSCVAR</sequence>
<evidence type="ECO:0000256" key="1">
    <source>
        <dbReference type="SAM" id="Phobius"/>
    </source>
</evidence>
<dbReference type="KEGG" id="mcun:NCTC10297_01932"/>
<keyword evidence="1" id="KW-1133">Transmembrane helix</keyword>
<feature type="transmembrane region" description="Helical" evidence="1">
    <location>
        <begin position="6"/>
        <end position="24"/>
    </location>
</feature>
<reference evidence="2 3" key="1">
    <citation type="submission" date="2018-12" db="EMBL/GenBank/DDBJ databases">
        <authorList>
            <consortium name="Pathogen Informatics"/>
        </authorList>
    </citation>
    <scope>NUCLEOTIDE SEQUENCE [LARGE SCALE GENOMIC DNA]</scope>
    <source>
        <strain evidence="2 3">NCTC10297</strain>
    </source>
</reference>
<keyword evidence="1" id="KW-0472">Membrane</keyword>
<keyword evidence="1" id="KW-0812">Transmembrane</keyword>